<keyword evidence="1" id="KW-1133">Transmembrane helix</keyword>
<name>A0A8D6V8U7_9XANT</name>
<dbReference type="Proteomes" id="UP000835287">
    <property type="component" value="Chromosome"/>
</dbReference>
<dbReference type="AlphaFoldDB" id="A0A8D6V8U7"/>
<evidence type="ECO:0008006" key="5">
    <source>
        <dbReference type="Google" id="ProtNLM"/>
    </source>
</evidence>
<keyword evidence="4" id="KW-1185">Reference proteome</keyword>
<evidence type="ECO:0000313" key="2">
    <source>
        <dbReference type="EMBL" id="CAE6758106.1"/>
    </source>
</evidence>
<evidence type="ECO:0000313" key="3">
    <source>
        <dbReference type="EMBL" id="CAE6793098.1"/>
    </source>
</evidence>
<keyword evidence="1" id="KW-0472">Membrane</keyword>
<accession>A0A8D6V8U7</accession>
<feature type="transmembrane region" description="Helical" evidence="1">
    <location>
        <begin position="9"/>
        <end position="30"/>
    </location>
</feature>
<dbReference type="EMBL" id="HG992338">
    <property type="protein sequence ID" value="CAE6758106.1"/>
    <property type="molecule type" value="Genomic_DNA"/>
</dbReference>
<evidence type="ECO:0000256" key="1">
    <source>
        <dbReference type="SAM" id="Phobius"/>
    </source>
</evidence>
<sequence length="295" mass="32870">MKNYFSHFNLLRAAVVALILFTVAGFYYYFGRASRLSSDVLSPPVAAIIKDGSRTPRVLNGGGFSASLSKEGKLSESARAYALCKRAEELQNCADAERLLGGVEVSNPHKFQGLDKAEQILALTKRCEEMPYLDTKGIIRHWRQAAEEGSFSAKRYYVLAKPFRTGDVIDTLGELELYKKNAQAYAFELAKAGDVPTLFALADAYYPASAEYQGRSLLSQVMKEKDLNKSLYIYLRLQESLEKMGKSVPIQIGVRINNLKKMSPQYSDNEVAVEFLSWNQPDVIGYGRAARGLCD</sequence>
<gene>
    <name evidence="3" type="ORF">CFBP1159_26960</name>
    <name evidence="2" type="ORF">XAC301_18410</name>
</gene>
<organism evidence="3">
    <name type="scientific">Xanthomonas arboricola pv. corylina</name>
    <dbReference type="NCBI Taxonomy" id="487821"/>
    <lineage>
        <taxon>Bacteria</taxon>
        <taxon>Pseudomonadati</taxon>
        <taxon>Pseudomonadota</taxon>
        <taxon>Gammaproteobacteria</taxon>
        <taxon>Lysobacterales</taxon>
        <taxon>Lysobacteraceae</taxon>
        <taxon>Xanthomonas</taxon>
    </lineage>
</organism>
<proteinExistence type="predicted"/>
<dbReference type="EMBL" id="HG992341">
    <property type="protein sequence ID" value="CAE6793114.1"/>
    <property type="molecule type" value="Genomic_DNA"/>
</dbReference>
<protein>
    <recommendedName>
        <fullName evidence="5">Sel1 repeat family protein</fullName>
    </recommendedName>
</protein>
<dbReference type="RefSeq" id="WP_146091598.1">
    <property type="nucleotide sequence ID" value="NZ_CP062164.1"/>
</dbReference>
<evidence type="ECO:0000313" key="4">
    <source>
        <dbReference type="Proteomes" id="UP000835287"/>
    </source>
</evidence>
<dbReference type="EMBL" id="HG992338">
    <property type="protein sequence ID" value="CAE6758120.1"/>
    <property type="molecule type" value="Genomic_DNA"/>
</dbReference>
<dbReference type="Proteomes" id="UP000835243">
    <property type="component" value="Chromosome"/>
</dbReference>
<dbReference type="EMBL" id="HG992341">
    <property type="protein sequence ID" value="CAE6793098.1"/>
    <property type="molecule type" value="Genomic_DNA"/>
</dbReference>
<keyword evidence="1" id="KW-0812">Transmembrane</keyword>
<reference evidence="3 4" key="1">
    <citation type="submission" date="2021-02" db="EMBL/GenBank/DDBJ databases">
        <authorList>
            <person name="Pothier F. J."/>
        </authorList>
    </citation>
    <scope>NUCLEOTIDE SEQUENCE</scope>
    <source>
        <strain evidence="2 4">301</strain>
        <strain evidence="3">CFBP 1159</strain>
    </source>
</reference>